<evidence type="ECO:0000313" key="2">
    <source>
        <dbReference type="Proteomes" id="UP001150217"/>
    </source>
</evidence>
<gene>
    <name evidence="1" type="ORF">C8R41DRAFT_818837</name>
</gene>
<protein>
    <recommendedName>
        <fullName evidence="3">Amphi-Trp domain-containing protein</fullName>
    </recommendedName>
</protein>
<evidence type="ECO:0000313" key="1">
    <source>
        <dbReference type="EMBL" id="KAJ4498351.1"/>
    </source>
</evidence>
<dbReference type="EMBL" id="JANVFT010000016">
    <property type="protein sequence ID" value="KAJ4498351.1"/>
    <property type="molecule type" value="Genomic_DNA"/>
</dbReference>
<keyword evidence="2" id="KW-1185">Reference proteome</keyword>
<dbReference type="Proteomes" id="UP001150217">
    <property type="component" value="Unassembled WGS sequence"/>
</dbReference>
<organism evidence="1 2">
    <name type="scientific">Lentinula lateritia</name>
    <dbReference type="NCBI Taxonomy" id="40482"/>
    <lineage>
        <taxon>Eukaryota</taxon>
        <taxon>Fungi</taxon>
        <taxon>Dikarya</taxon>
        <taxon>Basidiomycota</taxon>
        <taxon>Agaricomycotina</taxon>
        <taxon>Agaricomycetes</taxon>
        <taxon>Agaricomycetidae</taxon>
        <taxon>Agaricales</taxon>
        <taxon>Marasmiineae</taxon>
        <taxon>Omphalotaceae</taxon>
        <taxon>Lentinula</taxon>
    </lineage>
</organism>
<reference evidence="1" key="1">
    <citation type="submission" date="2022-08" db="EMBL/GenBank/DDBJ databases">
        <title>A Global Phylogenomic Analysis of the Shiitake Genus Lentinula.</title>
        <authorList>
            <consortium name="DOE Joint Genome Institute"/>
            <person name="Sierra-Patev S."/>
            <person name="Min B."/>
            <person name="Naranjo-Ortiz M."/>
            <person name="Looney B."/>
            <person name="Konkel Z."/>
            <person name="Slot J.C."/>
            <person name="Sakamoto Y."/>
            <person name="Steenwyk J.L."/>
            <person name="Rokas A."/>
            <person name="Carro J."/>
            <person name="Camarero S."/>
            <person name="Ferreira P."/>
            <person name="Molpeceres G."/>
            <person name="Ruiz-Duenas F.J."/>
            <person name="Serrano A."/>
            <person name="Henrissat B."/>
            <person name="Drula E."/>
            <person name="Hughes K.W."/>
            <person name="Mata J.L."/>
            <person name="Ishikawa N.K."/>
            <person name="Vargas-Isla R."/>
            <person name="Ushijima S."/>
            <person name="Smith C.A."/>
            <person name="Ahrendt S."/>
            <person name="Andreopoulos W."/>
            <person name="He G."/>
            <person name="Labutti K."/>
            <person name="Lipzen A."/>
            <person name="Ng V."/>
            <person name="Riley R."/>
            <person name="Sandor L."/>
            <person name="Barry K."/>
            <person name="Martinez A.T."/>
            <person name="Xiao Y."/>
            <person name="Gibbons J.G."/>
            <person name="Terashima K."/>
            <person name="Grigoriev I.V."/>
            <person name="Hibbett D.S."/>
        </authorList>
    </citation>
    <scope>NUCLEOTIDE SEQUENCE</scope>
    <source>
        <strain evidence="1">RHP3577 ss4</strain>
    </source>
</reference>
<sequence length="85" mass="9491">MVVTCWSQIRTKEGIEALTEFLDQSGAFTKTGTHRTTNIEPAHVPLGIGEELDIIFRNLDGAEVTLEADWREEVVDSDDLETAEE</sequence>
<proteinExistence type="predicted"/>
<evidence type="ECO:0008006" key="3">
    <source>
        <dbReference type="Google" id="ProtNLM"/>
    </source>
</evidence>
<accession>A0ABQ8VPN4</accession>
<name>A0ABQ8VPN4_9AGAR</name>
<comment type="caution">
    <text evidence="1">The sequence shown here is derived from an EMBL/GenBank/DDBJ whole genome shotgun (WGS) entry which is preliminary data.</text>
</comment>